<evidence type="ECO:0000256" key="9">
    <source>
        <dbReference type="SAM" id="Coils"/>
    </source>
</evidence>
<proteinExistence type="inferred from homology"/>
<feature type="domain" description="CMP/dCMP-type deaminase" evidence="11">
    <location>
        <begin position="1494"/>
        <end position="1616"/>
    </location>
</feature>
<feature type="compositionally biased region" description="Polar residues" evidence="10">
    <location>
        <begin position="1172"/>
        <end position="1186"/>
    </location>
</feature>
<dbReference type="FunFam" id="3.40.140.10:FF:000005">
    <property type="entry name" value="tRNA-specific adenosine deaminase"/>
    <property type="match status" value="1"/>
</dbReference>
<keyword evidence="4" id="KW-0819">tRNA processing</keyword>
<feature type="compositionally biased region" description="Polar residues" evidence="10">
    <location>
        <begin position="683"/>
        <end position="694"/>
    </location>
</feature>
<dbReference type="OrthoDB" id="408702at2759"/>
<keyword evidence="13" id="KW-1185">Reference proteome</keyword>
<organism evidence="12 13">
    <name type="scientific">Panicum hallii var. hallii</name>
    <dbReference type="NCBI Taxonomy" id="1504633"/>
    <lineage>
        <taxon>Eukaryota</taxon>
        <taxon>Viridiplantae</taxon>
        <taxon>Streptophyta</taxon>
        <taxon>Embryophyta</taxon>
        <taxon>Tracheophyta</taxon>
        <taxon>Spermatophyta</taxon>
        <taxon>Magnoliopsida</taxon>
        <taxon>Liliopsida</taxon>
        <taxon>Poales</taxon>
        <taxon>Poaceae</taxon>
        <taxon>PACMAD clade</taxon>
        <taxon>Panicoideae</taxon>
        <taxon>Panicodae</taxon>
        <taxon>Paniceae</taxon>
        <taxon>Panicinae</taxon>
        <taxon>Panicum</taxon>
        <taxon>Panicum sect. Panicum</taxon>
    </lineage>
</organism>
<keyword evidence="5" id="KW-0479">Metal-binding</keyword>
<reference evidence="12 13" key="1">
    <citation type="submission" date="2018-04" db="EMBL/GenBank/DDBJ databases">
        <title>WGS assembly of Panicum hallii var. hallii HAL2.</title>
        <authorList>
            <person name="Lovell J."/>
            <person name="Jenkins J."/>
            <person name="Lowry D."/>
            <person name="Mamidi S."/>
            <person name="Sreedasyam A."/>
            <person name="Weng X."/>
            <person name="Barry K."/>
            <person name="Bonette J."/>
            <person name="Campitelli B."/>
            <person name="Daum C."/>
            <person name="Gordon S."/>
            <person name="Gould B."/>
            <person name="Lipzen A."/>
            <person name="MacQueen A."/>
            <person name="Palacio-Mejia J."/>
            <person name="Plott C."/>
            <person name="Shakirov E."/>
            <person name="Shu S."/>
            <person name="Yoshinaga Y."/>
            <person name="Zane M."/>
            <person name="Rokhsar D."/>
            <person name="Grimwood J."/>
            <person name="Schmutz J."/>
            <person name="Juenger T."/>
        </authorList>
    </citation>
    <scope>NUCLEOTIDE SEQUENCE [LARGE SCALE GENOMIC DNA]</scope>
    <source>
        <strain evidence="13">cv. HAL2</strain>
    </source>
</reference>
<feature type="region of interest" description="Disordered" evidence="10">
    <location>
        <begin position="328"/>
        <end position="369"/>
    </location>
</feature>
<dbReference type="CDD" id="cd01285">
    <property type="entry name" value="nucleoside_deaminase"/>
    <property type="match status" value="1"/>
</dbReference>
<feature type="region of interest" description="Disordered" evidence="10">
    <location>
        <begin position="799"/>
        <end position="829"/>
    </location>
</feature>
<evidence type="ECO:0000256" key="1">
    <source>
        <dbReference type="ARBA" id="ARBA00001947"/>
    </source>
</evidence>
<feature type="compositionally biased region" description="Low complexity" evidence="10">
    <location>
        <begin position="802"/>
        <end position="813"/>
    </location>
</feature>
<feature type="region of interest" description="Disordered" evidence="10">
    <location>
        <begin position="963"/>
        <end position="1008"/>
    </location>
</feature>
<dbReference type="GO" id="GO:0052717">
    <property type="term" value="F:tRNA-specific adenosine-34 deaminase activity"/>
    <property type="evidence" value="ECO:0007669"/>
    <property type="project" value="UniProtKB-EC"/>
</dbReference>
<feature type="region of interest" description="Disordered" evidence="10">
    <location>
        <begin position="475"/>
        <end position="588"/>
    </location>
</feature>
<dbReference type="HAMAP" id="MF_00972">
    <property type="entry name" value="tRNA_aden_deaminase"/>
    <property type="match status" value="1"/>
</dbReference>
<comment type="subunit">
    <text evidence="2">Homodimer.</text>
</comment>
<feature type="compositionally biased region" description="Basic and acidic residues" evidence="10">
    <location>
        <begin position="333"/>
        <end position="364"/>
    </location>
</feature>
<feature type="coiled-coil region" evidence="9">
    <location>
        <begin position="1465"/>
        <end position="1492"/>
    </location>
</feature>
<evidence type="ECO:0000256" key="3">
    <source>
        <dbReference type="ARBA" id="ARBA00012740"/>
    </source>
</evidence>
<evidence type="ECO:0000256" key="8">
    <source>
        <dbReference type="ARBA" id="ARBA00048045"/>
    </source>
</evidence>
<keyword evidence="9" id="KW-0175">Coiled coil</keyword>
<dbReference type="SUPFAM" id="SSF53927">
    <property type="entry name" value="Cytidine deaminase-like"/>
    <property type="match status" value="1"/>
</dbReference>
<dbReference type="EC" id="3.5.4.33" evidence="3"/>
<feature type="compositionally biased region" description="Polar residues" evidence="10">
    <location>
        <begin position="1357"/>
        <end position="1370"/>
    </location>
</feature>
<dbReference type="Gene3D" id="3.40.140.10">
    <property type="entry name" value="Cytidine Deaminase, domain 2"/>
    <property type="match status" value="1"/>
</dbReference>
<feature type="compositionally biased region" description="Basic and acidic residues" evidence="10">
    <location>
        <begin position="697"/>
        <end position="706"/>
    </location>
</feature>
<comment type="cofactor">
    <cofactor evidence="1">
        <name>Zn(2+)</name>
        <dbReference type="ChEBI" id="CHEBI:29105"/>
    </cofactor>
</comment>
<keyword evidence="7" id="KW-0862">Zinc</keyword>
<dbReference type="InterPro" id="IPR016193">
    <property type="entry name" value="Cytidine_deaminase-like"/>
</dbReference>
<evidence type="ECO:0000313" key="12">
    <source>
        <dbReference type="EMBL" id="PUZ61247.1"/>
    </source>
</evidence>
<dbReference type="InterPro" id="IPR028883">
    <property type="entry name" value="tRNA_aden_deaminase"/>
</dbReference>
<evidence type="ECO:0000256" key="10">
    <source>
        <dbReference type="SAM" id="MobiDB-lite"/>
    </source>
</evidence>
<evidence type="ECO:0000256" key="5">
    <source>
        <dbReference type="ARBA" id="ARBA00022723"/>
    </source>
</evidence>
<feature type="region of interest" description="Disordered" evidence="10">
    <location>
        <begin position="1659"/>
        <end position="1683"/>
    </location>
</feature>
<feature type="region of interest" description="Disordered" evidence="10">
    <location>
        <begin position="617"/>
        <end position="706"/>
    </location>
</feature>
<dbReference type="PANTHER" id="PTHR11079">
    <property type="entry name" value="CYTOSINE DEAMINASE FAMILY MEMBER"/>
    <property type="match status" value="1"/>
</dbReference>
<protein>
    <recommendedName>
        <fullName evidence="3">tRNA(adenine(34)) deaminase</fullName>
        <ecNumber evidence="3">3.5.4.33</ecNumber>
    </recommendedName>
</protein>
<feature type="compositionally biased region" description="Basic and acidic residues" evidence="10">
    <location>
        <begin position="541"/>
        <end position="588"/>
    </location>
</feature>
<keyword evidence="6" id="KW-0378">Hydrolase</keyword>
<feature type="compositionally biased region" description="Basic and acidic residues" evidence="10">
    <location>
        <begin position="1214"/>
        <end position="1224"/>
    </location>
</feature>
<evidence type="ECO:0000256" key="6">
    <source>
        <dbReference type="ARBA" id="ARBA00022801"/>
    </source>
</evidence>
<dbReference type="Pfam" id="PF00383">
    <property type="entry name" value="dCMP_cyt_deam_1"/>
    <property type="match status" value="1"/>
</dbReference>
<sequence>MKSMAFRSDDRETCLLQCARHPRAPRRHVTDNPAALPHGAHTASCIPLKPPSDTLRRLPEAPGPPAGTAANPFPAAMFSSYSAAAFALRAAKPSLHAHSSYSYSYLPSHHCHRDDADEHHRRHHHELLQQSPYLAPRFLLDGCLLRHSAHLLLLSARLPPPPPTHPHPPRCCRRRASARCCCVGGGVRPVAGQVSWQVEARGCRCCGRGAERPDLAAVCRRLEAGRCLCGGSGGGRSLGARCGRRDAPRLVGRAVRQEVWEYEGGEWPRRRYLTECHDDWEDEEDCNRGQLEAVRLVRRRREDDDDDDDDVCRCRDCGRRKGLGSYYSGEDAYSGRRRERRDVDEDQRSFRDSDRRRRQQREYHDDEDDLDLRQQRQRWEGRDKRDFDFDDAVDTRSVQTRRYRGDGREYDQRRERRDFDSDDMVDVRRASRRAEDVWKSDRRKVSRNFEIDDKVDDRREGRRFSNDDYRYVSRHERSEDADGEDVSLMRSHRRNNEEIDYDEQDLAERRYYSGGRSQKSARATSFHEDDSNRASSSRSTVEARRARQEENSSSRVRLHDNVDRRTEQTYEERNRRHSEGRSNAERETYDYDDARFVRVTDARTNTQDVKVITEDDTNLTSSSKNTSILKHSSNVDQQATVHKDESRKSSQKIMEISEVQDYQTERGSSSQNYHQEDRGNYIENRSSSVQNSVKMASDSRRQVDQHNEVNQNLVSLTESSKNSENLINVTTDSSHNVSRASHLQRNYDEVNQTDIDDRSTSLQNIIHVTRDKKRIVNQQVIHETDIDVQNITHVDVSKIRASDTSTSRSSQSHSETKSDVNSTSNISFINSTRSQEKEVYQNKISASNTAMVRGSQSHYGTGLYDQFHSTSSTNIADNRKESQEQVELNIANASNAVVASTSGSHLQTRVDDQFQSTSDVNTIGIMKEQIDPAKIHSSDATVVSSSQGLVTRNGNQVCRTSAVHWPREKPGNNDQQITQVSSTERNDELGRKFSETSHDSRDRMVRSEDTHENMDLIWQQADTSGISDDKDITGLMLESTEQGSSMVTADVAQGEAIMGRNGQEVRTETTAGIIMPSGSSSGQSVKESMLESAARLEKSSTFHVGRFVDELQKGVSDADTTSTKRHEKSIVEGTTRSSSRSRMKGPADDMWDVHSTTSQETFKTADKEEGSSTDGATNSASQTPKNESALARKVHRSLWAYVADIIRLGWIQRGDSHDSSDKSVKKSSSSNSQSTEGWLSSQERDTDSTRKKNKAKDQPLIMSHSGESEPGVASKSKEEYFHTGTQGLQISETVIEPKVRRSEGDLLARSSKDDLHVSEERIKQFDVGESPEGNIIDDSTPTLIDVTKGHLPEHKTATSSRITTKGSGEFNTGKGMLADNSSVTISAMEAGRSGDGADWIYDPSGAITPYRHPQTQAVVPHESTSTSIHEPPALPVGGIRFEEKNVVQEAPEIIKTGGKDAELKRRNFQRNKQVLKETFDEWEEAYQRAAEQRKADELFMREALLEAQRAADIWEVPVGAVLVQNGEIIARGCNLVEDLRDSTAHAEIVCIREASNKLKTWRLADTTLYVTLEPCAMCAGAILQARIDTVVWGAPNKLLGADGSWVRLFPGDGQTSTLDSANQSQAAGPIHPFHPKITIRRGVLSAECSEIMQQFFQLRRRKKQKAQSPPRAHHQGHHHPDKFFSKMHHMFGTIFCL</sequence>
<feature type="region of interest" description="Disordered" evidence="10">
    <location>
        <begin position="1114"/>
        <end position="1188"/>
    </location>
</feature>
<dbReference type="Gramene" id="PUZ61247">
    <property type="protein sequence ID" value="PUZ61247"/>
    <property type="gene ID" value="GQ55_4G260300"/>
</dbReference>
<dbReference type="PANTHER" id="PTHR11079:SF179">
    <property type="entry name" value="TRNA(ADENINE(34)) DEAMINASE, CHLOROPLASTIC"/>
    <property type="match status" value="1"/>
</dbReference>
<evidence type="ECO:0000256" key="4">
    <source>
        <dbReference type="ARBA" id="ARBA00022694"/>
    </source>
</evidence>
<feature type="compositionally biased region" description="Polar residues" evidence="10">
    <location>
        <begin position="660"/>
        <end position="673"/>
    </location>
</feature>
<feature type="region of interest" description="Disordered" evidence="10">
    <location>
        <begin position="24"/>
        <end position="68"/>
    </location>
</feature>
<evidence type="ECO:0000256" key="2">
    <source>
        <dbReference type="ARBA" id="ARBA00011738"/>
    </source>
</evidence>
<feature type="region of interest" description="Disordered" evidence="10">
    <location>
        <begin position="1214"/>
        <end position="1278"/>
    </location>
</feature>
<gene>
    <name evidence="12" type="ORF">GQ55_4G260300</name>
</gene>
<dbReference type="InterPro" id="IPR002125">
    <property type="entry name" value="CMP_dCMP_dom"/>
</dbReference>
<accession>A0A2T7E0A0</accession>
<dbReference type="STRING" id="1504633.A0A2T7E0A0"/>
<comment type="catalytic activity">
    <reaction evidence="8">
        <text>adenosine(34) in tRNA + H2O + H(+) = inosine(34) in tRNA + NH4(+)</text>
        <dbReference type="Rhea" id="RHEA:43168"/>
        <dbReference type="Rhea" id="RHEA-COMP:10373"/>
        <dbReference type="Rhea" id="RHEA-COMP:10374"/>
        <dbReference type="ChEBI" id="CHEBI:15377"/>
        <dbReference type="ChEBI" id="CHEBI:15378"/>
        <dbReference type="ChEBI" id="CHEBI:28938"/>
        <dbReference type="ChEBI" id="CHEBI:74411"/>
        <dbReference type="ChEBI" id="CHEBI:82852"/>
        <dbReference type="EC" id="3.5.4.33"/>
    </reaction>
</comment>
<feature type="compositionally biased region" description="Polar residues" evidence="10">
    <location>
        <begin position="972"/>
        <end position="983"/>
    </location>
</feature>
<evidence type="ECO:0000313" key="13">
    <source>
        <dbReference type="Proteomes" id="UP000244336"/>
    </source>
</evidence>
<name>A0A2T7E0A0_9POAL</name>
<dbReference type="GO" id="GO:0046872">
    <property type="term" value="F:metal ion binding"/>
    <property type="evidence" value="ECO:0007669"/>
    <property type="project" value="UniProtKB-KW"/>
</dbReference>
<feature type="compositionally biased region" description="Polar residues" evidence="10">
    <location>
        <begin position="618"/>
        <end position="640"/>
    </location>
</feature>
<feature type="compositionally biased region" description="Basic and acidic residues" evidence="10">
    <location>
        <begin position="984"/>
        <end position="1008"/>
    </location>
</feature>
<feature type="region of interest" description="Disordered" evidence="10">
    <location>
        <begin position="1353"/>
        <end position="1375"/>
    </location>
</feature>
<dbReference type="EMBL" id="CM009752">
    <property type="protein sequence ID" value="PUZ61247.1"/>
    <property type="molecule type" value="Genomic_DNA"/>
</dbReference>
<evidence type="ECO:0000259" key="11">
    <source>
        <dbReference type="PROSITE" id="PS51747"/>
    </source>
</evidence>
<dbReference type="Proteomes" id="UP000244336">
    <property type="component" value="Chromosome 4"/>
</dbReference>
<evidence type="ECO:0000256" key="7">
    <source>
        <dbReference type="ARBA" id="ARBA00022833"/>
    </source>
</evidence>
<dbReference type="GO" id="GO:0002100">
    <property type="term" value="P:tRNA wobble adenosine to inosine editing"/>
    <property type="evidence" value="ECO:0007669"/>
    <property type="project" value="InterPro"/>
</dbReference>
<dbReference type="PROSITE" id="PS51747">
    <property type="entry name" value="CYT_DCMP_DEAMINASES_2"/>
    <property type="match status" value="1"/>
</dbReference>
<dbReference type="GO" id="GO:0009507">
    <property type="term" value="C:chloroplast"/>
    <property type="evidence" value="ECO:0007669"/>
    <property type="project" value="TreeGrafter"/>
</dbReference>